<feature type="compositionally biased region" description="Basic and acidic residues" evidence="2">
    <location>
        <begin position="314"/>
        <end position="341"/>
    </location>
</feature>
<dbReference type="PANTHER" id="PTHR20923">
    <property type="entry name" value="BAT4 PROTEIN-RELATED"/>
    <property type="match status" value="1"/>
</dbReference>
<evidence type="ECO:0000256" key="2">
    <source>
        <dbReference type="SAM" id="MobiDB-lite"/>
    </source>
</evidence>
<evidence type="ECO:0000313" key="5">
    <source>
        <dbReference type="Proteomes" id="UP000295192"/>
    </source>
</evidence>
<name>A0A484BQ40_DRONA</name>
<dbReference type="InterPro" id="IPR036770">
    <property type="entry name" value="Ankyrin_rpt-contain_sf"/>
</dbReference>
<gene>
    <name evidence="4" type="ORF">AWZ03_002857</name>
</gene>
<dbReference type="GO" id="GO:0003676">
    <property type="term" value="F:nucleic acid binding"/>
    <property type="evidence" value="ECO:0007669"/>
    <property type="project" value="InterPro"/>
</dbReference>
<dbReference type="SUPFAM" id="SSF48403">
    <property type="entry name" value="Ankyrin repeat"/>
    <property type="match status" value="1"/>
</dbReference>
<feature type="domain" description="G-patch" evidence="3">
    <location>
        <begin position="241"/>
        <end position="287"/>
    </location>
</feature>
<protein>
    <recommendedName>
        <fullName evidence="3">G-patch domain-containing protein</fullName>
    </recommendedName>
</protein>
<organism evidence="4 5">
    <name type="scientific">Drosophila navojoa</name>
    <name type="common">Fruit fly</name>
    <dbReference type="NCBI Taxonomy" id="7232"/>
    <lineage>
        <taxon>Eukaryota</taxon>
        <taxon>Metazoa</taxon>
        <taxon>Ecdysozoa</taxon>
        <taxon>Arthropoda</taxon>
        <taxon>Hexapoda</taxon>
        <taxon>Insecta</taxon>
        <taxon>Pterygota</taxon>
        <taxon>Neoptera</taxon>
        <taxon>Endopterygota</taxon>
        <taxon>Diptera</taxon>
        <taxon>Brachycera</taxon>
        <taxon>Muscomorpha</taxon>
        <taxon>Ephydroidea</taxon>
        <taxon>Drosophilidae</taxon>
        <taxon>Drosophila</taxon>
    </lineage>
</organism>
<dbReference type="Pfam" id="PF01585">
    <property type="entry name" value="G-patch"/>
    <property type="match status" value="1"/>
</dbReference>
<feature type="region of interest" description="Disordered" evidence="2">
    <location>
        <begin position="299"/>
        <end position="341"/>
    </location>
</feature>
<dbReference type="Gene3D" id="1.25.40.20">
    <property type="entry name" value="Ankyrin repeat-containing domain"/>
    <property type="match status" value="1"/>
</dbReference>
<evidence type="ECO:0000259" key="3">
    <source>
        <dbReference type="PROSITE" id="PS50174"/>
    </source>
</evidence>
<dbReference type="PROSITE" id="PS50174">
    <property type="entry name" value="G_PATCH"/>
    <property type="match status" value="1"/>
</dbReference>
<dbReference type="OMA" id="QGWDQEH"/>
<reference evidence="4 5" key="1">
    <citation type="journal article" date="2019" name="J. Hered.">
        <title>An Improved Genome Assembly for Drosophila navojoa, the Basal Species in the mojavensis Cluster.</title>
        <authorList>
            <person name="Vanderlinde T."/>
            <person name="Dupim E.G."/>
            <person name="Nazario-Yepiz N.O."/>
            <person name="Carvalho A.B."/>
        </authorList>
    </citation>
    <scope>NUCLEOTIDE SEQUENCE [LARGE SCALE GENOMIC DNA]</scope>
    <source>
        <strain evidence="4">Navoj_Jal97</strain>
        <tissue evidence="4">Whole organism</tissue>
    </source>
</reference>
<keyword evidence="1" id="KW-0040">ANK repeat</keyword>
<evidence type="ECO:0000313" key="4">
    <source>
        <dbReference type="EMBL" id="TDG50868.1"/>
    </source>
</evidence>
<keyword evidence="5" id="KW-1185">Reference proteome</keyword>
<dbReference type="AlphaFoldDB" id="A0A484BQ40"/>
<evidence type="ECO:0000256" key="1">
    <source>
        <dbReference type="PROSITE-ProRule" id="PRU00023"/>
    </source>
</evidence>
<dbReference type="PANTHER" id="PTHR20923:SF1">
    <property type="entry name" value="G PATCH DOMAIN AND ANKYRIN REPEAT-CONTAINING PROTEIN 1"/>
    <property type="match status" value="1"/>
</dbReference>
<dbReference type="SMART" id="SM00248">
    <property type="entry name" value="ANK"/>
    <property type="match status" value="2"/>
</dbReference>
<dbReference type="InterPro" id="IPR002110">
    <property type="entry name" value="Ankyrin_rpt"/>
</dbReference>
<dbReference type="KEGG" id="dnv:108654053"/>
<dbReference type="SMART" id="SM00443">
    <property type="entry name" value="G_patch"/>
    <property type="match status" value="1"/>
</dbReference>
<dbReference type="InterPro" id="IPR000467">
    <property type="entry name" value="G_patch_dom"/>
</dbReference>
<dbReference type="EMBL" id="LSRL02000013">
    <property type="protein sequence ID" value="TDG50868.1"/>
    <property type="molecule type" value="Genomic_DNA"/>
</dbReference>
<dbReference type="Pfam" id="PF12796">
    <property type="entry name" value="Ank_2"/>
    <property type="match status" value="1"/>
</dbReference>
<dbReference type="PROSITE" id="PS50297">
    <property type="entry name" value="ANK_REP_REGION"/>
    <property type="match status" value="1"/>
</dbReference>
<dbReference type="STRING" id="7232.A0A484BQ40"/>
<comment type="caution">
    <text evidence="4">The sequence shown here is derived from an EMBL/GenBank/DDBJ whole genome shotgun (WGS) entry which is preliminary data.</text>
</comment>
<accession>A0A484BQ40</accession>
<dbReference type="OrthoDB" id="4735278at2759"/>
<sequence>MNFSGQDLHPNWVALSTLNVPLKRFVHAGAVEQAKGKSEKRTIDGGTGAEVQQFYKEILETPATAKIEVNKTSTCNATLPKKQPRYPYDRNRFFRLAMTNDVEQLSLMRISEEQELNACDAFGWTALMMAACEGAEEAVTWLLEQGAAVEIRDKSGQTALELARRKGHRNIVELLENLDKPEVQVPHEAESAEAALSPFYCELCQREYSESTWRDHQTSTVHRFNMKSLPPHRLHKFNISARNRGLQLMVKQGWDREHGLGPQQNGRLYPVKTVLRKQRTGLGIQQPPARVTHFEAFDTNATKRRHGNPAPQYQERRTRNEMKREKLRDWRRERRLRQELS</sequence>
<dbReference type="PROSITE" id="PS50088">
    <property type="entry name" value="ANK_REPEAT"/>
    <property type="match status" value="1"/>
</dbReference>
<dbReference type="Proteomes" id="UP000295192">
    <property type="component" value="Unassembled WGS sequence"/>
</dbReference>
<dbReference type="InterPro" id="IPR039146">
    <property type="entry name" value="GPANK1"/>
</dbReference>
<feature type="repeat" description="ANK" evidence="1">
    <location>
        <begin position="122"/>
        <end position="154"/>
    </location>
</feature>
<proteinExistence type="predicted"/>